<evidence type="ECO:0000313" key="2">
    <source>
        <dbReference type="EMBL" id="KAA9008246.1"/>
    </source>
</evidence>
<feature type="chain" id="PRO_5023868227" description="DUF3617 family protein" evidence="1">
    <location>
        <begin position="20"/>
        <end position="126"/>
    </location>
</feature>
<feature type="signal peptide" evidence="1">
    <location>
        <begin position="1"/>
        <end position="19"/>
    </location>
</feature>
<dbReference type="Proteomes" id="UP000326554">
    <property type="component" value="Unassembled WGS sequence"/>
</dbReference>
<organism evidence="2 3">
    <name type="scientific">Histidinibacterium aquaticum</name>
    <dbReference type="NCBI Taxonomy" id="2613962"/>
    <lineage>
        <taxon>Bacteria</taxon>
        <taxon>Pseudomonadati</taxon>
        <taxon>Pseudomonadota</taxon>
        <taxon>Alphaproteobacteria</taxon>
        <taxon>Rhodobacterales</taxon>
        <taxon>Paracoccaceae</taxon>
        <taxon>Histidinibacterium</taxon>
    </lineage>
</organism>
<comment type="caution">
    <text evidence="2">The sequence shown here is derived from an EMBL/GenBank/DDBJ whole genome shotgun (WGS) entry which is preliminary data.</text>
</comment>
<sequence>MWKPVTLAACLAAPLAAGAQSTEDTRLPEDAWRTEFIGRYAVEGACEDDARTWLLNESQVRFGSEWCTALGKLTWEEDGLAVPMSECRDGAVEADDRRLVFYQAEDGLTVDTGEQTLALTDCGSSY</sequence>
<evidence type="ECO:0000256" key="1">
    <source>
        <dbReference type="SAM" id="SignalP"/>
    </source>
</evidence>
<reference evidence="2 3" key="1">
    <citation type="submission" date="2019-09" db="EMBL/GenBank/DDBJ databases">
        <authorList>
            <person name="Park J.-S."/>
            <person name="Choi H.-J."/>
        </authorList>
    </citation>
    <scope>NUCLEOTIDE SEQUENCE [LARGE SCALE GENOMIC DNA]</scope>
    <source>
        <strain evidence="2 3">176SS1-4</strain>
    </source>
</reference>
<dbReference type="AlphaFoldDB" id="A0A5J5GJ41"/>
<evidence type="ECO:0000313" key="3">
    <source>
        <dbReference type="Proteomes" id="UP000326554"/>
    </source>
</evidence>
<gene>
    <name evidence="2" type="ORF">F3S47_12215</name>
</gene>
<keyword evidence="1" id="KW-0732">Signal</keyword>
<evidence type="ECO:0008006" key="4">
    <source>
        <dbReference type="Google" id="ProtNLM"/>
    </source>
</evidence>
<dbReference type="EMBL" id="VYQE01000003">
    <property type="protein sequence ID" value="KAA9008246.1"/>
    <property type="molecule type" value="Genomic_DNA"/>
</dbReference>
<protein>
    <recommendedName>
        <fullName evidence="4">DUF3617 family protein</fullName>
    </recommendedName>
</protein>
<keyword evidence="3" id="KW-1185">Reference proteome</keyword>
<dbReference type="RefSeq" id="WP_150445530.1">
    <property type="nucleotide sequence ID" value="NZ_VYQE01000003.1"/>
</dbReference>
<proteinExistence type="predicted"/>
<name>A0A5J5GJ41_9RHOB</name>
<accession>A0A5J5GJ41</accession>